<proteinExistence type="predicted"/>
<protein>
    <submittedName>
        <fullName evidence="2">Uncharacterized protein</fullName>
    </submittedName>
</protein>
<evidence type="ECO:0000313" key="2">
    <source>
        <dbReference type="WBParaSite" id="nRc.2.0.1.t32079-RA"/>
    </source>
</evidence>
<dbReference type="WBParaSite" id="nRc.2.0.1.t32079-RA">
    <property type="protein sequence ID" value="nRc.2.0.1.t32079-RA"/>
    <property type="gene ID" value="nRc.2.0.1.g32079"/>
</dbReference>
<sequence length="57" mass="5847">MTTIATSTLLTIESSTKTSEKFIVVSSIMTIQTGSSKLAGVNETTSTASMSTLAISS</sequence>
<keyword evidence="1" id="KW-1185">Reference proteome</keyword>
<accession>A0A915K187</accession>
<dbReference type="Proteomes" id="UP000887565">
    <property type="component" value="Unplaced"/>
</dbReference>
<dbReference type="AlphaFoldDB" id="A0A915K187"/>
<organism evidence="1 2">
    <name type="scientific">Romanomermis culicivorax</name>
    <name type="common">Nematode worm</name>
    <dbReference type="NCBI Taxonomy" id="13658"/>
    <lineage>
        <taxon>Eukaryota</taxon>
        <taxon>Metazoa</taxon>
        <taxon>Ecdysozoa</taxon>
        <taxon>Nematoda</taxon>
        <taxon>Enoplea</taxon>
        <taxon>Dorylaimia</taxon>
        <taxon>Mermithida</taxon>
        <taxon>Mermithoidea</taxon>
        <taxon>Mermithidae</taxon>
        <taxon>Romanomermis</taxon>
    </lineage>
</organism>
<name>A0A915K187_ROMCU</name>
<reference evidence="2" key="1">
    <citation type="submission" date="2022-11" db="UniProtKB">
        <authorList>
            <consortium name="WormBaseParasite"/>
        </authorList>
    </citation>
    <scope>IDENTIFICATION</scope>
</reference>
<evidence type="ECO:0000313" key="1">
    <source>
        <dbReference type="Proteomes" id="UP000887565"/>
    </source>
</evidence>